<dbReference type="CDD" id="cd00130">
    <property type="entry name" value="PAS"/>
    <property type="match status" value="1"/>
</dbReference>
<comment type="caution">
    <text evidence="2">The sequence shown here is derived from an EMBL/GenBank/DDBJ whole genome shotgun (WGS) entry which is preliminary data.</text>
</comment>
<dbReference type="Pfam" id="PF13426">
    <property type="entry name" value="PAS_9"/>
    <property type="match status" value="1"/>
</dbReference>
<feature type="non-terminal residue" evidence="2">
    <location>
        <position position="114"/>
    </location>
</feature>
<sequence>MGEKTKTEDLLKMTIEDLKDAERYIQELFAFLPLAVCSFNPFGVIMTSNLAFQNLTGYREVDVVGKRIENLFLNKKDFNNLIKSKILKEKTNLTRKMMLLTKEGKEMPVNMAIS</sequence>
<dbReference type="PROSITE" id="PS50112">
    <property type="entry name" value="PAS"/>
    <property type="match status" value="1"/>
</dbReference>
<evidence type="ECO:0000313" key="2">
    <source>
        <dbReference type="EMBL" id="PIX88308.1"/>
    </source>
</evidence>
<protein>
    <recommendedName>
        <fullName evidence="1">PAS domain-containing protein</fullName>
    </recommendedName>
</protein>
<dbReference type="Proteomes" id="UP000230064">
    <property type="component" value="Unassembled WGS sequence"/>
</dbReference>
<evidence type="ECO:0000259" key="1">
    <source>
        <dbReference type="PROSITE" id="PS50112"/>
    </source>
</evidence>
<feature type="domain" description="PAS" evidence="1">
    <location>
        <begin position="21"/>
        <end position="66"/>
    </location>
</feature>
<dbReference type="SUPFAM" id="SSF55785">
    <property type="entry name" value="PYP-like sensor domain (PAS domain)"/>
    <property type="match status" value="1"/>
</dbReference>
<dbReference type="EMBL" id="PFJR01000028">
    <property type="protein sequence ID" value="PIX88308.1"/>
    <property type="molecule type" value="Genomic_DNA"/>
</dbReference>
<gene>
    <name evidence="2" type="ORF">COZ30_01180</name>
</gene>
<dbReference type="NCBIfam" id="TIGR00229">
    <property type="entry name" value="sensory_box"/>
    <property type="match status" value="1"/>
</dbReference>
<proteinExistence type="predicted"/>
<accession>A0A2M7MF53</accession>
<dbReference type="Gene3D" id="3.30.450.20">
    <property type="entry name" value="PAS domain"/>
    <property type="match status" value="1"/>
</dbReference>
<reference evidence="3" key="1">
    <citation type="submission" date="2017-09" db="EMBL/GenBank/DDBJ databases">
        <title>Depth-based differentiation of microbial function through sediment-hosted aquifers and enrichment of novel symbionts in the deep terrestrial subsurface.</title>
        <authorList>
            <person name="Probst A.J."/>
            <person name="Ladd B."/>
            <person name="Jarett J.K."/>
            <person name="Geller-Mcgrath D.E."/>
            <person name="Sieber C.M.K."/>
            <person name="Emerson J.B."/>
            <person name="Anantharaman K."/>
            <person name="Thomas B.C."/>
            <person name="Malmstrom R."/>
            <person name="Stieglmeier M."/>
            <person name="Klingl A."/>
            <person name="Woyke T."/>
            <person name="Ryan C.M."/>
            <person name="Banfield J.F."/>
        </authorList>
    </citation>
    <scope>NUCLEOTIDE SEQUENCE [LARGE SCALE GENOMIC DNA]</scope>
</reference>
<evidence type="ECO:0000313" key="3">
    <source>
        <dbReference type="Proteomes" id="UP000230064"/>
    </source>
</evidence>
<dbReference type="InterPro" id="IPR000014">
    <property type="entry name" value="PAS"/>
</dbReference>
<name>A0A2M7MF53_9BACT</name>
<dbReference type="InterPro" id="IPR035965">
    <property type="entry name" value="PAS-like_dom_sf"/>
</dbReference>
<organism evidence="2 3">
    <name type="scientific">Candidatus Nealsonbacteria bacterium CG_4_10_14_3_um_filter_36_16</name>
    <dbReference type="NCBI Taxonomy" id="1974685"/>
    <lineage>
        <taxon>Bacteria</taxon>
        <taxon>Candidatus Nealsoniibacteriota</taxon>
    </lineage>
</organism>
<dbReference type="AlphaFoldDB" id="A0A2M7MF53"/>